<comment type="caution">
    <text evidence="2">The sequence shown here is derived from an EMBL/GenBank/DDBJ whole genome shotgun (WGS) entry which is preliminary data.</text>
</comment>
<evidence type="ECO:0000313" key="4">
    <source>
        <dbReference type="Proteomes" id="UP000179734"/>
    </source>
</evidence>
<keyword evidence="4" id="KW-1185">Reference proteome</keyword>
<sequence>MTTHAAAPPTHADWAAELAHLVYRTRIEADITQADLARALGTSQATVNAWEDGTLAPDVEALDGVARACGQHLEITIGSG</sequence>
<dbReference type="EMBL" id="MLQM01000134">
    <property type="protein sequence ID" value="OHU98919.1"/>
    <property type="molecule type" value="Genomic_DNA"/>
</dbReference>
<dbReference type="Gene3D" id="1.10.260.40">
    <property type="entry name" value="lambda repressor-like DNA-binding domains"/>
    <property type="match status" value="1"/>
</dbReference>
<dbReference type="CDD" id="cd00093">
    <property type="entry name" value="HTH_XRE"/>
    <property type="match status" value="1"/>
</dbReference>
<dbReference type="Proteomes" id="UP000238296">
    <property type="component" value="Unassembled WGS sequence"/>
</dbReference>
<dbReference type="Pfam" id="PF01381">
    <property type="entry name" value="HTH_3"/>
    <property type="match status" value="1"/>
</dbReference>
<protein>
    <recommendedName>
        <fullName evidence="1">HTH cro/C1-type domain-containing protein</fullName>
    </recommendedName>
</protein>
<gene>
    <name evidence="2" type="ORF">BKN37_19970</name>
    <name evidence="3" type="ORF">C1Y40_02132</name>
</gene>
<feature type="domain" description="HTH cro/C1-type" evidence="1">
    <location>
        <begin position="22"/>
        <end position="76"/>
    </location>
</feature>
<organism evidence="2 4">
    <name type="scientific">Mycobacterium talmoniae</name>
    <dbReference type="NCBI Taxonomy" id="1858794"/>
    <lineage>
        <taxon>Bacteria</taxon>
        <taxon>Bacillati</taxon>
        <taxon>Actinomycetota</taxon>
        <taxon>Actinomycetes</taxon>
        <taxon>Mycobacteriales</taxon>
        <taxon>Mycobacteriaceae</taxon>
        <taxon>Mycobacterium</taxon>
    </lineage>
</organism>
<evidence type="ECO:0000313" key="2">
    <source>
        <dbReference type="EMBL" id="OHU98919.1"/>
    </source>
</evidence>
<accession>A0A1S1NFA4</accession>
<dbReference type="PROSITE" id="PS50943">
    <property type="entry name" value="HTH_CROC1"/>
    <property type="match status" value="1"/>
</dbReference>
<dbReference type="AlphaFoldDB" id="A0A1S1NFA4"/>
<dbReference type="EMBL" id="PPEA01000302">
    <property type="protein sequence ID" value="PQM47658.1"/>
    <property type="molecule type" value="Genomic_DNA"/>
</dbReference>
<reference evidence="3" key="3">
    <citation type="submission" date="2018-01" db="EMBL/GenBank/DDBJ databases">
        <authorList>
            <person name="Gaut B.S."/>
            <person name="Morton B.R."/>
            <person name="Clegg M.T."/>
            <person name="Duvall M.R."/>
        </authorList>
    </citation>
    <scope>NUCLEOTIDE SEQUENCE</scope>
    <source>
        <strain evidence="3">ATCC BAA-2683</strain>
    </source>
</reference>
<reference evidence="2 4" key="1">
    <citation type="submission" date="2016-10" db="EMBL/GenBank/DDBJ databases">
        <title>Genome sequence of Mycobacterium talmonii.</title>
        <authorList>
            <person name="Greninger A.L."/>
            <person name="Elliott B."/>
            <person name="Vasireddy S."/>
            <person name="Vasireddy R."/>
        </authorList>
    </citation>
    <scope>NUCLEOTIDE SEQUENCE [LARGE SCALE GENOMIC DNA]</scope>
    <source>
        <strain evidence="2">MO-5499</strain>
        <strain evidence="4">NE-TNMC-100812</strain>
    </source>
</reference>
<evidence type="ECO:0000259" key="1">
    <source>
        <dbReference type="PROSITE" id="PS50943"/>
    </source>
</evidence>
<dbReference type="Proteomes" id="UP000179734">
    <property type="component" value="Unassembled WGS sequence"/>
</dbReference>
<reference evidence="3 5" key="2">
    <citation type="journal article" date="2017" name="Int. J. Syst. Evol. Microbiol.">
        <title>Mycobacterium talmoniae sp. nov., a slowly growing mycobacterium isolated from human respiratory samples.</title>
        <authorList>
            <person name="Davidson R.M."/>
            <person name="DeGroote M.A."/>
            <person name="Marola J.L."/>
            <person name="Buss S."/>
            <person name="Jones V."/>
            <person name="McNeil M.R."/>
            <person name="Freifeld A.G."/>
            <person name="Elaine Epperson L."/>
            <person name="Hasan N.A."/>
            <person name="Jackson M."/>
            <person name="Iwen P.C."/>
            <person name="Salfinger M."/>
            <person name="Strong M."/>
        </authorList>
    </citation>
    <scope>NUCLEOTIDE SEQUENCE [LARGE SCALE GENOMIC DNA]</scope>
    <source>
        <strain evidence="3 5">ATCC BAA-2683</strain>
    </source>
</reference>
<dbReference type="InterPro" id="IPR001387">
    <property type="entry name" value="Cro/C1-type_HTH"/>
</dbReference>
<dbReference type="InterPro" id="IPR010982">
    <property type="entry name" value="Lambda_DNA-bd_dom_sf"/>
</dbReference>
<evidence type="ECO:0000313" key="3">
    <source>
        <dbReference type="EMBL" id="PQM47658.1"/>
    </source>
</evidence>
<dbReference type="RefSeq" id="WP_071028706.1">
    <property type="nucleotide sequence ID" value="NZ_MLQM01000134.1"/>
</dbReference>
<name>A0A1S1NFA4_9MYCO</name>
<dbReference type="GO" id="GO:0003677">
    <property type="term" value="F:DNA binding"/>
    <property type="evidence" value="ECO:0007669"/>
    <property type="project" value="InterPro"/>
</dbReference>
<proteinExistence type="predicted"/>
<evidence type="ECO:0000313" key="5">
    <source>
        <dbReference type="Proteomes" id="UP000238296"/>
    </source>
</evidence>
<dbReference type="SUPFAM" id="SSF47413">
    <property type="entry name" value="lambda repressor-like DNA-binding domains"/>
    <property type="match status" value="1"/>
</dbReference>
<dbReference type="SMART" id="SM00530">
    <property type="entry name" value="HTH_XRE"/>
    <property type="match status" value="1"/>
</dbReference>